<evidence type="ECO:0000313" key="3">
    <source>
        <dbReference type="Proteomes" id="UP000272942"/>
    </source>
</evidence>
<keyword evidence="3" id="KW-1185">Reference proteome</keyword>
<organism evidence="4">
    <name type="scientific">Echinostoma caproni</name>
    <dbReference type="NCBI Taxonomy" id="27848"/>
    <lineage>
        <taxon>Eukaryota</taxon>
        <taxon>Metazoa</taxon>
        <taxon>Spiralia</taxon>
        <taxon>Lophotrochozoa</taxon>
        <taxon>Platyhelminthes</taxon>
        <taxon>Trematoda</taxon>
        <taxon>Digenea</taxon>
        <taxon>Plagiorchiida</taxon>
        <taxon>Echinostomata</taxon>
        <taxon>Echinostomatoidea</taxon>
        <taxon>Echinostomatidae</taxon>
        <taxon>Echinostoma</taxon>
    </lineage>
</organism>
<sequence length="776" mass="86087">MSQASAPRVSPSTLPWYHYQAVPDLPQRPWAARSRPLDVCTTYSTYSRSNSQLPSRLRVPLSVYTSGLTHSDTLNYNRGHLGPSISLPNSPRGPMGGLTRPLSVAHQPRSGNEPYIGLHPNGNSMHSLLGSPSLIPSSDPYAPYCRNEYTSRHQMQYYSSVTTTRGQSNQPPPALVRTIVRMHAHEPVAGLPRPLMYSPAHQPRTDTASPPPPALPARSRKHGARRSATCMTSSTYTAATITNARRFVPLLSPDLLRRSYCPSIQPHSDPLRDPPEQNARAKRSAFNLESHLDCSCDYVRADPGLWPAAEWYERNFHTVDRCTCPHEEVHRYFDDAASTWKLADTIAMLPIRETDILDDLVDSTSEEEESELNRPIVEDVTHSPRNVAVDGTKHESLNIVTGVGASSDTIKSMSNMAYHRSATEEDDMVTLGQMLTRNEALVVPDSRQIGSDGCSTPEQTEFTTPSRKVSHDNSVIAPEAHQDQTSSRTSGTTKQDLQVLEAPNGEKLNEEAPNQAVGPRRMTASGGQTDSYVQDKSEGKHKFPSQFSPTTGYEDIDQFNNGMVPPSRSRTPTPPPQQRPHPRSTDETQFGSLKMESVASTLDQTYRVLRDTIENGMLDRIPSVGDEAVSEEQLDRPVETDTEMREAESDLDLNEWLAGSHDTSDSEYLPDMFDDGPVDTKATPTAHWSSPQIDKEHIPDERPESQPNWNMTARTAPEGYAGASQPSTMSSQTLSQATLPRRHKSVRDEFEARQRALKRWAMLSAHVNEMAIKVSS</sequence>
<gene>
    <name evidence="2" type="ORF">ECPE_LOCUS5067</name>
</gene>
<protein>
    <submittedName>
        <fullName evidence="4">RING-type domain-containing protein</fullName>
    </submittedName>
</protein>
<name>A0A183ADN2_9TREM</name>
<feature type="region of interest" description="Disordered" evidence="1">
    <location>
        <begin position="262"/>
        <end position="281"/>
    </location>
</feature>
<feature type="region of interest" description="Disordered" evidence="1">
    <location>
        <begin position="677"/>
        <end position="748"/>
    </location>
</feature>
<reference evidence="4" key="1">
    <citation type="submission" date="2016-06" db="UniProtKB">
        <authorList>
            <consortium name="WormBaseParasite"/>
        </authorList>
    </citation>
    <scope>IDENTIFICATION</scope>
</reference>
<feature type="compositionally biased region" description="Polar residues" evidence="1">
    <location>
        <begin position="682"/>
        <end position="692"/>
    </location>
</feature>
<feature type="compositionally biased region" description="Basic and acidic residues" evidence="1">
    <location>
        <begin position="693"/>
        <end position="704"/>
    </location>
</feature>
<dbReference type="Proteomes" id="UP000272942">
    <property type="component" value="Unassembled WGS sequence"/>
</dbReference>
<reference evidence="2 3" key="2">
    <citation type="submission" date="2018-11" db="EMBL/GenBank/DDBJ databases">
        <authorList>
            <consortium name="Pathogen Informatics"/>
        </authorList>
    </citation>
    <scope>NUCLEOTIDE SEQUENCE [LARGE SCALE GENOMIC DNA]</scope>
    <source>
        <strain evidence="2 3">Egypt</strain>
    </source>
</reference>
<feature type="region of interest" description="Disordered" evidence="1">
    <location>
        <begin position="500"/>
        <end position="598"/>
    </location>
</feature>
<dbReference type="EMBL" id="UZAN01041917">
    <property type="protein sequence ID" value="VDP74441.1"/>
    <property type="molecule type" value="Genomic_DNA"/>
</dbReference>
<feature type="compositionally biased region" description="Polar residues" evidence="1">
    <location>
        <begin position="724"/>
        <end position="738"/>
    </location>
</feature>
<feature type="compositionally biased region" description="Polar residues" evidence="1">
    <location>
        <begin position="453"/>
        <end position="467"/>
    </location>
</feature>
<feature type="region of interest" description="Disordered" evidence="1">
    <location>
        <begin position="197"/>
        <end position="229"/>
    </location>
</feature>
<accession>A0A183ADN2</accession>
<evidence type="ECO:0000313" key="4">
    <source>
        <dbReference type="WBParaSite" id="ECPE_0000507901-mRNA-1"/>
    </source>
</evidence>
<dbReference type="OrthoDB" id="6252377at2759"/>
<dbReference type="AlphaFoldDB" id="A0A183ADN2"/>
<evidence type="ECO:0000256" key="1">
    <source>
        <dbReference type="SAM" id="MobiDB-lite"/>
    </source>
</evidence>
<dbReference type="WBParaSite" id="ECPE_0000507901-mRNA-1">
    <property type="protein sequence ID" value="ECPE_0000507901-mRNA-1"/>
    <property type="gene ID" value="ECPE_0000507901"/>
</dbReference>
<feature type="region of interest" description="Disordered" evidence="1">
    <location>
        <begin position="445"/>
        <end position="473"/>
    </location>
</feature>
<proteinExistence type="predicted"/>
<evidence type="ECO:0000313" key="2">
    <source>
        <dbReference type="EMBL" id="VDP74441.1"/>
    </source>
</evidence>